<reference evidence="2 3" key="1">
    <citation type="journal article" date="2019" name="New Phytol.">
        <title>Comparative genomics reveals unique wood-decay strategies and fruiting body development in the Schizophyllaceae.</title>
        <authorList>
            <person name="Almasi E."/>
            <person name="Sahu N."/>
            <person name="Krizsan K."/>
            <person name="Balint B."/>
            <person name="Kovacs G.M."/>
            <person name="Kiss B."/>
            <person name="Cseklye J."/>
            <person name="Drula E."/>
            <person name="Henrissat B."/>
            <person name="Nagy I."/>
            <person name="Chovatia M."/>
            <person name="Adam C."/>
            <person name="LaButti K."/>
            <person name="Lipzen A."/>
            <person name="Riley R."/>
            <person name="Grigoriev I.V."/>
            <person name="Nagy L.G."/>
        </authorList>
    </citation>
    <scope>NUCLEOTIDE SEQUENCE [LARGE SCALE GENOMIC DNA]</scope>
    <source>
        <strain evidence="2 3">NL-1724</strain>
    </source>
</reference>
<comment type="caution">
    <text evidence="2">The sequence shown here is derived from an EMBL/GenBank/DDBJ whole genome shotgun (WGS) entry which is preliminary data.</text>
</comment>
<organism evidence="2 3">
    <name type="scientific">Schizophyllum amplum</name>
    <dbReference type="NCBI Taxonomy" id="97359"/>
    <lineage>
        <taxon>Eukaryota</taxon>
        <taxon>Fungi</taxon>
        <taxon>Dikarya</taxon>
        <taxon>Basidiomycota</taxon>
        <taxon>Agaricomycotina</taxon>
        <taxon>Agaricomycetes</taxon>
        <taxon>Agaricomycetidae</taxon>
        <taxon>Agaricales</taxon>
        <taxon>Schizophyllaceae</taxon>
        <taxon>Schizophyllum</taxon>
    </lineage>
</organism>
<evidence type="ECO:0000313" key="2">
    <source>
        <dbReference type="EMBL" id="TRM70317.1"/>
    </source>
</evidence>
<dbReference type="EMBL" id="VDMD01000001">
    <property type="protein sequence ID" value="TRM70317.1"/>
    <property type="molecule type" value="Genomic_DNA"/>
</dbReference>
<keyword evidence="3" id="KW-1185">Reference proteome</keyword>
<evidence type="ECO:0000313" key="3">
    <source>
        <dbReference type="Proteomes" id="UP000320762"/>
    </source>
</evidence>
<sequence length="367" mass="40719">MLAPPGHRWSLSRCRWWGGWAEGENVDTLMKYLLDSLQRAETSHADALNPVFLPMDESYMGEDDLLQVPTKAEFRLFFQTLDEKLAQSFSQLAVSAEQKILDVLTSFRPATTATIAPYEAHPDRVSAVDAHRADMFLQDASPHYTLPSQDMYHGLPATTSLPTTYILPPHGTPFSNVALQPLPRCHPRPSTVRHSQMLALPPPPTRLGPAHVPVASLEGEQITKTSSSPPVPQAGVEIPSVGRGPGAWLKAAQQWVHGVPALGIPPLKDWDIGMHKGPMRLLMGSLYNQRRRIGEEYIRLGCNEERFEAEYSDADRRTITALLDRIRAKAATARRTSKNGPPEQRMQTYRNSSSTPEFGSSTDEPSD</sequence>
<dbReference type="OrthoDB" id="2976553at2759"/>
<accession>A0A550CZW9</accession>
<dbReference type="AlphaFoldDB" id="A0A550CZW9"/>
<protein>
    <submittedName>
        <fullName evidence="2">Uncharacterized protein</fullName>
    </submittedName>
</protein>
<evidence type="ECO:0000256" key="1">
    <source>
        <dbReference type="SAM" id="MobiDB-lite"/>
    </source>
</evidence>
<feature type="region of interest" description="Disordered" evidence="1">
    <location>
        <begin position="330"/>
        <end position="367"/>
    </location>
</feature>
<gene>
    <name evidence="2" type="ORF">BD626DRAFT_533627</name>
</gene>
<proteinExistence type="predicted"/>
<dbReference type="Proteomes" id="UP000320762">
    <property type="component" value="Unassembled WGS sequence"/>
</dbReference>
<feature type="compositionally biased region" description="Polar residues" evidence="1">
    <location>
        <begin position="345"/>
        <end position="367"/>
    </location>
</feature>
<name>A0A550CZW9_9AGAR</name>
<dbReference type="STRING" id="97359.A0A550CZW9"/>